<sequence>MSSDIKLAIKHNSADPIKHNSADPYRLCINYILDLDIRELWQAGRQLLGKFLHIDVTDNRRHRKYREYSQRNHTARKPNTIYHNIMSALPFHIKVHLHAAANYHQKLREMVLPAFQELATASATPAVPICCQCPFHSDQAAMESDTVATVSKNEANAYESGSTALLSYEKPWGVVWGRGSKTTTMG</sequence>
<accession>A0A3N4LLM1</accession>
<keyword evidence="2" id="KW-1185">Reference proteome</keyword>
<dbReference type="AlphaFoldDB" id="A0A3N4LLM1"/>
<organism evidence="1 2">
    <name type="scientific">Terfezia boudieri ATCC MYA-4762</name>
    <dbReference type="NCBI Taxonomy" id="1051890"/>
    <lineage>
        <taxon>Eukaryota</taxon>
        <taxon>Fungi</taxon>
        <taxon>Dikarya</taxon>
        <taxon>Ascomycota</taxon>
        <taxon>Pezizomycotina</taxon>
        <taxon>Pezizomycetes</taxon>
        <taxon>Pezizales</taxon>
        <taxon>Pezizaceae</taxon>
        <taxon>Terfezia</taxon>
    </lineage>
</organism>
<reference evidence="1 2" key="1">
    <citation type="journal article" date="2018" name="Nat. Ecol. Evol.">
        <title>Pezizomycetes genomes reveal the molecular basis of ectomycorrhizal truffle lifestyle.</title>
        <authorList>
            <person name="Murat C."/>
            <person name="Payen T."/>
            <person name="Noel B."/>
            <person name="Kuo A."/>
            <person name="Morin E."/>
            <person name="Chen J."/>
            <person name="Kohler A."/>
            <person name="Krizsan K."/>
            <person name="Balestrini R."/>
            <person name="Da Silva C."/>
            <person name="Montanini B."/>
            <person name="Hainaut M."/>
            <person name="Levati E."/>
            <person name="Barry K.W."/>
            <person name="Belfiori B."/>
            <person name="Cichocki N."/>
            <person name="Clum A."/>
            <person name="Dockter R.B."/>
            <person name="Fauchery L."/>
            <person name="Guy J."/>
            <person name="Iotti M."/>
            <person name="Le Tacon F."/>
            <person name="Lindquist E.A."/>
            <person name="Lipzen A."/>
            <person name="Malagnac F."/>
            <person name="Mello A."/>
            <person name="Molinier V."/>
            <person name="Miyauchi S."/>
            <person name="Poulain J."/>
            <person name="Riccioni C."/>
            <person name="Rubini A."/>
            <person name="Sitrit Y."/>
            <person name="Splivallo R."/>
            <person name="Traeger S."/>
            <person name="Wang M."/>
            <person name="Zifcakova L."/>
            <person name="Wipf D."/>
            <person name="Zambonelli A."/>
            <person name="Paolocci F."/>
            <person name="Nowrousian M."/>
            <person name="Ottonello S."/>
            <person name="Baldrian P."/>
            <person name="Spatafora J.W."/>
            <person name="Henrissat B."/>
            <person name="Nagy L.G."/>
            <person name="Aury J.M."/>
            <person name="Wincker P."/>
            <person name="Grigoriev I.V."/>
            <person name="Bonfante P."/>
            <person name="Martin F.M."/>
        </authorList>
    </citation>
    <scope>NUCLEOTIDE SEQUENCE [LARGE SCALE GENOMIC DNA]</scope>
    <source>
        <strain evidence="1 2">ATCC MYA-4762</strain>
    </source>
</reference>
<protein>
    <submittedName>
        <fullName evidence="1">Uncharacterized protein</fullName>
    </submittedName>
</protein>
<proteinExistence type="predicted"/>
<gene>
    <name evidence="1" type="ORF">L211DRAFT_850405</name>
</gene>
<dbReference type="Proteomes" id="UP000267821">
    <property type="component" value="Unassembled WGS sequence"/>
</dbReference>
<evidence type="ECO:0000313" key="2">
    <source>
        <dbReference type="Proteomes" id="UP000267821"/>
    </source>
</evidence>
<evidence type="ECO:0000313" key="1">
    <source>
        <dbReference type="EMBL" id="RPB22648.1"/>
    </source>
</evidence>
<dbReference type="EMBL" id="ML121550">
    <property type="protein sequence ID" value="RPB22648.1"/>
    <property type="molecule type" value="Genomic_DNA"/>
</dbReference>
<dbReference type="InParanoid" id="A0A3N4LLM1"/>
<name>A0A3N4LLM1_9PEZI</name>